<accession>A0A699TR71</accession>
<feature type="non-terminal residue" evidence="1">
    <location>
        <position position="1"/>
    </location>
</feature>
<reference evidence="1" key="1">
    <citation type="journal article" date="2019" name="Sci. Rep.">
        <title>Draft genome of Tanacetum cinerariifolium, the natural source of mosquito coil.</title>
        <authorList>
            <person name="Yamashiro T."/>
            <person name="Shiraishi A."/>
            <person name="Satake H."/>
            <person name="Nakayama K."/>
        </authorList>
    </citation>
    <scope>NUCLEOTIDE SEQUENCE</scope>
</reference>
<comment type="caution">
    <text evidence="1">The sequence shown here is derived from an EMBL/GenBank/DDBJ whole genome shotgun (WGS) entry which is preliminary data.</text>
</comment>
<name>A0A699TR71_TANCI</name>
<feature type="non-terminal residue" evidence="1">
    <location>
        <position position="130"/>
    </location>
</feature>
<organism evidence="1">
    <name type="scientific">Tanacetum cinerariifolium</name>
    <name type="common">Dalmatian daisy</name>
    <name type="synonym">Chrysanthemum cinerariifolium</name>
    <dbReference type="NCBI Taxonomy" id="118510"/>
    <lineage>
        <taxon>Eukaryota</taxon>
        <taxon>Viridiplantae</taxon>
        <taxon>Streptophyta</taxon>
        <taxon>Embryophyta</taxon>
        <taxon>Tracheophyta</taxon>
        <taxon>Spermatophyta</taxon>
        <taxon>Magnoliopsida</taxon>
        <taxon>eudicotyledons</taxon>
        <taxon>Gunneridae</taxon>
        <taxon>Pentapetalae</taxon>
        <taxon>asterids</taxon>
        <taxon>campanulids</taxon>
        <taxon>Asterales</taxon>
        <taxon>Asteraceae</taxon>
        <taxon>Asteroideae</taxon>
        <taxon>Anthemideae</taxon>
        <taxon>Anthemidinae</taxon>
        <taxon>Tanacetum</taxon>
    </lineage>
</organism>
<gene>
    <name evidence="1" type="ORF">Tci_885254</name>
</gene>
<evidence type="ECO:0000313" key="1">
    <source>
        <dbReference type="EMBL" id="GFD13285.1"/>
    </source>
</evidence>
<dbReference type="EMBL" id="BKCJ011271331">
    <property type="protein sequence ID" value="GFD13285.1"/>
    <property type="molecule type" value="Genomic_DNA"/>
</dbReference>
<sequence>NLKENLDGVNLKTSTKLAIAAFFKRFYADLEQSEELINKVKECRSDTVKEEVFELLKANSSIDGKSLTDDEKWELQLKVENFTLTFKEKDIFPAAPEMVKLLIKKDSPSAKEYLRARHLTDEDMDLVWEL</sequence>
<protein>
    <submittedName>
        <fullName evidence="1">Uncharacterized protein</fullName>
    </submittedName>
</protein>
<dbReference type="AlphaFoldDB" id="A0A699TR71"/>
<proteinExistence type="predicted"/>